<reference evidence="1 2" key="1">
    <citation type="submission" date="2020-04" db="EMBL/GenBank/DDBJ databases">
        <title>Flammeovirgaceae bacterium KN852 isolated from deep sea.</title>
        <authorList>
            <person name="Zhang D.-C."/>
        </authorList>
    </citation>
    <scope>NUCLEOTIDE SEQUENCE [LARGE SCALE GENOMIC DNA]</scope>
    <source>
        <strain evidence="1 2">KN852</strain>
    </source>
</reference>
<organism evidence="1 2">
    <name type="scientific">Marinigracilibium pacificum</name>
    <dbReference type="NCBI Taxonomy" id="2729599"/>
    <lineage>
        <taxon>Bacteria</taxon>
        <taxon>Pseudomonadati</taxon>
        <taxon>Bacteroidota</taxon>
        <taxon>Cytophagia</taxon>
        <taxon>Cytophagales</taxon>
        <taxon>Flammeovirgaceae</taxon>
        <taxon>Marinigracilibium</taxon>
    </lineage>
</organism>
<evidence type="ECO:0008006" key="3">
    <source>
        <dbReference type="Google" id="ProtNLM"/>
    </source>
</evidence>
<keyword evidence="2" id="KW-1185">Reference proteome</keyword>
<protein>
    <recommendedName>
        <fullName evidence="3">DUF885 family protein</fullName>
    </recommendedName>
</protein>
<dbReference type="PROSITE" id="PS51257">
    <property type="entry name" value="PROKAR_LIPOPROTEIN"/>
    <property type="match status" value="1"/>
</dbReference>
<evidence type="ECO:0000313" key="1">
    <source>
        <dbReference type="EMBL" id="NMM49246.1"/>
    </source>
</evidence>
<sequence>MRLLYFLLILVFFSCGKKQSEVAADSTEQLLTSHSKLIELFKTWRDFEKPPLKNGAPDYTRDTFERRWSEFKEIKGKLLSFDTIGWSVADKVDLYVALAEMNGFEFNYKVLKPWARDPSFYKTVWMAKSDVPAHEGPTHHMTLELWTYNFPLSQPEENRLINELAIIPAINDQAMHNLTGNARELWVTGIRDIENQVSDLESILMIDGISESSGLSNAVEAAIVSTQKFSSWLKEEAKLKDGPSGIGKENYTWYLQNVHLVPLTWEDEVVLMKRELARAWSSLKLEEHRNRDLPQIKPVDNRKQYELLAKKSAESLLSFLENESIVTVKEYFKPALFAQLGEFVPQDKRHFFWMGAHHDPRPLYSHFYHWFELARMDFEPNSRYIRKDALLYNIFDSRNEGLATAVEEMFMDAGLYDDNPRVREIVYIMIAQRAARGLGSLYAQANEMTMAEAGEIHTRYTPRGWMKTEKDLMIFEQHLYMRQPGYGTSYITGKYLAEKAIMDLAMQKELSNEDFKLKEYFDLLNSIGNIPILLSNWEMTGEKPVFLDHLKTEFDQ</sequence>
<evidence type="ECO:0000313" key="2">
    <source>
        <dbReference type="Proteomes" id="UP000559010"/>
    </source>
</evidence>
<accession>A0A848J077</accession>
<gene>
    <name evidence="1" type="ORF">HH304_12615</name>
</gene>
<dbReference type="EMBL" id="JABBNU010000007">
    <property type="protein sequence ID" value="NMM49246.1"/>
    <property type="molecule type" value="Genomic_DNA"/>
</dbReference>
<proteinExistence type="predicted"/>
<name>A0A848J077_9BACT</name>
<dbReference type="AlphaFoldDB" id="A0A848J077"/>
<dbReference type="RefSeq" id="WP_169682156.1">
    <property type="nucleotide sequence ID" value="NZ_JABBNU010000007.1"/>
</dbReference>
<dbReference type="Proteomes" id="UP000559010">
    <property type="component" value="Unassembled WGS sequence"/>
</dbReference>
<comment type="caution">
    <text evidence="1">The sequence shown here is derived from an EMBL/GenBank/DDBJ whole genome shotgun (WGS) entry which is preliminary data.</text>
</comment>